<feature type="domain" description="SGNH hydrolase-type esterase" evidence="1">
    <location>
        <begin position="28"/>
        <end position="202"/>
    </location>
</feature>
<evidence type="ECO:0000259" key="1">
    <source>
        <dbReference type="Pfam" id="PF13472"/>
    </source>
</evidence>
<accession>A0A1W1YN77</accession>
<dbReference type="Proteomes" id="UP000192634">
    <property type="component" value="Unassembled WGS sequence"/>
</dbReference>
<dbReference type="CDD" id="cd01832">
    <property type="entry name" value="SGNH_hydrolase_like_1"/>
    <property type="match status" value="1"/>
</dbReference>
<sequence>MAKGAPLPLIRGGLPRQHDHDMSGLFVAVGDSFTEGVGDPHVHYPNQVRGWADRLARQLGRADPAWRYANLAIRSKFLDQVVTDQLDLAIAMRPTHISFAAGGNDLLSLRADVDGIATRYEAALRRLVDTGAEVVVFTTFVPQASGLLKPLVRRVEAFNSAIRDLAATHDATLVDQARMGEYDQRALWAMDRIHMSRPGHKRMAAAVAERIGVRHTLKLSNFVPNEPSGWRAAIEAEAKFVRGEVVPLVRRRLRGEYEGDTTRPKWPDPIHPADGLKRLAAEQAAVERRLREWGEVLERV</sequence>
<organism evidence="2 3">
    <name type="scientific">Janibacter indicus</name>
    <dbReference type="NCBI Taxonomy" id="857417"/>
    <lineage>
        <taxon>Bacteria</taxon>
        <taxon>Bacillati</taxon>
        <taxon>Actinomycetota</taxon>
        <taxon>Actinomycetes</taxon>
        <taxon>Micrococcales</taxon>
        <taxon>Intrasporangiaceae</taxon>
        <taxon>Janibacter</taxon>
    </lineage>
</organism>
<dbReference type="Gene3D" id="3.40.50.1110">
    <property type="entry name" value="SGNH hydrolase"/>
    <property type="match status" value="1"/>
</dbReference>
<reference evidence="2 3" key="1">
    <citation type="submission" date="2017-04" db="EMBL/GenBank/DDBJ databases">
        <authorList>
            <person name="Afonso C.L."/>
            <person name="Miller P.J."/>
            <person name="Scott M.A."/>
            <person name="Spackman E."/>
            <person name="Goraichik I."/>
            <person name="Dimitrov K.M."/>
            <person name="Suarez D.L."/>
            <person name="Swayne D.E."/>
        </authorList>
    </citation>
    <scope>NUCLEOTIDE SEQUENCE [LARGE SCALE GENOMIC DNA]</scope>
    <source>
        <strain evidence="2 3">CGMCC 1.12511</strain>
    </source>
</reference>
<evidence type="ECO:0000313" key="2">
    <source>
        <dbReference type="EMBL" id="SMC37619.1"/>
    </source>
</evidence>
<dbReference type="InterPro" id="IPR013830">
    <property type="entry name" value="SGNH_hydro"/>
</dbReference>
<dbReference type="InterPro" id="IPR036514">
    <property type="entry name" value="SGNH_hydro_sf"/>
</dbReference>
<protein>
    <submittedName>
        <fullName evidence="2">Lysophospholipase L1</fullName>
    </submittedName>
</protein>
<dbReference type="PANTHER" id="PTHR43784:SF2">
    <property type="entry name" value="GDSL-LIKE LIPASE_ACYLHYDROLASE, PUTATIVE (AFU_ORTHOLOGUE AFUA_2G00820)-RELATED"/>
    <property type="match status" value="1"/>
</dbReference>
<dbReference type="PANTHER" id="PTHR43784">
    <property type="entry name" value="GDSL-LIKE LIPASE/ACYLHYDROLASE, PUTATIVE (AFU_ORTHOLOGUE AFUA_2G00820)-RELATED"/>
    <property type="match status" value="1"/>
</dbReference>
<dbReference type="OrthoDB" id="3465773at2"/>
<proteinExistence type="predicted"/>
<dbReference type="InterPro" id="IPR053140">
    <property type="entry name" value="GDSL_Rv0518-like"/>
</dbReference>
<gene>
    <name evidence="2" type="ORF">SAMN06296429_102212</name>
</gene>
<dbReference type="AlphaFoldDB" id="A0A1W1YN77"/>
<dbReference type="SUPFAM" id="SSF52266">
    <property type="entry name" value="SGNH hydrolase"/>
    <property type="match status" value="1"/>
</dbReference>
<dbReference type="EMBL" id="FWXN01000002">
    <property type="protein sequence ID" value="SMC37619.1"/>
    <property type="molecule type" value="Genomic_DNA"/>
</dbReference>
<evidence type="ECO:0000313" key="3">
    <source>
        <dbReference type="Proteomes" id="UP000192634"/>
    </source>
</evidence>
<name>A0A1W1YN77_9MICO</name>
<dbReference type="Pfam" id="PF13472">
    <property type="entry name" value="Lipase_GDSL_2"/>
    <property type="match status" value="1"/>
</dbReference>